<organism evidence="2 3">
    <name type="scientific">Rhizopus delemar</name>
    <dbReference type="NCBI Taxonomy" id="936053"/>
    <lineage>
        <taxon>Eukaryota</taxon>
        <taxon>Fungi</taxon>
        <taxon>Fungi incertae sedis</taxon>
        <taxon>Mucoromycota</taxon>
        <taxon>Mucoromycotina</taxon>
        <taxon>Mucoromycetes</taxon>
        <taxon>Mucorales</taxon>
        <taxon>Mucorineae</taxon>
        <taxon>Rhizopodaceae</taxon>
        <taxon>Rhizopus</taxon>
    </lineage>
</organism>
<dbReference type="AlphaFoldDB" id="A0A9P6YR43"/>
<gene>
    <name evidence="2" type="ORF">G6F50_012690</name>
</gene>
<feature type="compositionally biased region" description="Polar residues" evidence="1">
    <location>
        <begin position="78"/>
        <end position="89"/>
    </location>
</feature>
<name>A0A9P6YR43_9FUNG</name>
<dbReference type="Proteomes" id="UP000740926">
    <property type="component" value="Unassembled WGS sequence"/>
</dbReference>
<accession>A0A9P6YR43</accession>
<sequence>MSSCGSPITPSGMPARPPSTNGSSRRRLNPRRTVNTATSWPTSAPNTDSVAASRGSSPHAQNDIATMPNAKPDRPCTNPATIAPSATSR</sequence>
<comment type="caution">
    <text evidence="2">The sequence shown here is derived from an EMBL/GenBank/DDBJ whole genome shotgun (WGS) entry which is preliminary data.</text>
</comment>
<evidence type="ECO:0000256" key="1">
    <source>
        <dbReference type="SAM" id="MobiDB-lite"/>
    </source>
</evidence>
<keyword evidence="3" id="KW-1185">Reference proteome</keyword>
<evidence type="ECO:0000313" key="3">
    <source>
        <dbReference type="Proteomes" id="UP000740926"/>
    </source>
</evidence>
<feature type="compositionally biased region" description="Polar residues" evidence="1">
    <location>
        <begin position="32"/>
        <end position="64"/>
    </location>
</feature>
<dbReference type="EMBL" id="JAANIU010004205">
    <property type="protein sequence ID" value="KAG1556749.1"/>
    <property type="molecule type" value="Genomic_DNA"/>
</dbReference>
<reference evidence="2 3" key="1">
    <citation type="journal article" date="2020" name="Microb. Genom.">
        <title>Genetic diversity of clinical and environmental Mucorales isolates obtained from an investigation of mucormycosis cases among solid organ transplant recipients.</title>
        <authorList>
            <person name="Nguyen M.H."/>
            <person name="Kaul D."/>
            <person name="Muto C."/>
            <person name="Cheng S.J."/>
            <person name="Richter R.A."/>
            <person name="Bruno V.M."/>
            <person name="Liu G."/>
            <person name="Beyhan S."/>
            <person name="Sundermann A.J."/>
            <person name="Mounaud S."/>
            <person name="Pasculle A.W."/>
            <person name="Nierman W.C."/>
            <person name="Driscoll E."/>
            <person name="Cumbie R."/>
            <person name="Clancy C.J."/>
            <person name="Dupont C.L."/>
        </authorList>
    </citation>
    <scope>NUCLEOTIDE SEQUENCE [LARGE SCALE GENOMIC DNA]</scope>
    <source>
        <strain evidence="2 3">GL24</strain>
    </source>
</reference>
<evidence type="ECO:0000313" key="2">
    <source>
        <dbReference type="EMBL" id="KAG1556749.1"/>
    </source>
</evidence>
<protein>
    <submittedName>
        <fullName evidence="2">Uncharacterized protein</fullName>
    </submittedName>
</protein>
<feature type="region of interest" description="Disordered" evidence="1">
    <location>
        <begin position="1"/>
        <end position="89"/>
    </location>
</feature>
<proteinExistence type="predicted"/>